<dbReference type="PANTHER" id="PTHR46044:SF1">
    <property type="entry name" value="CN HYDROLASE DOMAIN-CONTAINING PROTEIN"/>
    <property type="match status" value="1"/>
</dbReference>
<evidence type="ECO:0000256" key="1">
    <source>
        <dbReference type="ARBA" id="ARBA00000322"/>
    </source>
</evidence>
<reference evidence="6" key="1">
    <citation type="submission" date="2022-10" db="EMBL/GenBank/DDBJ databases">
        <authorList>
            <person name="Hyden B.L."/>
            <person name="Feng K."/>
            <person name="Yates T."/>
            <person name="Jawdy S."/>
            <person name="Smart L.B."/>
            <person name="Muchero W."/>
        </authorList>
    </citation>
    <scope>NUCLEOTIDE SEQUENCE</scope>
    <source>
        <tissue evidence="6">Shoot tip</tissue>
    </source>
</reference>
<dbReference type="InterPro" id="IPR003010">
    <property type="entry name" value="C-N_Hydrolase"/>
</dbReference>
<evidence type="ECO:0000259" key="5">
    <source>
        <dbReference type="PROSITE" id="PS50263"/>
    </source>
</evidence>
<evidence type="ECO:0000256" key="2">
    <source>
        <dbReference type="ARBA" id="ARBA00008129"/>
    </source>
</evidence>
<gene>
    <name evidence="6" type="ORF">OIU77_020678</name>
</gene>
<dbReference type="Proteomes" id="UP001141253">
    <property type="component" value="Chromosome 4"/>
</dbReference>
<dbReference type="PROSITE" id="PS00921">
    <property type="entry name" value="NITRIL_CHT_2"/>
    <property type="match status" value="1"/>
</dbReference>
<dbReference type="PANTHER" id="PTHR46044">
    <property type="entry name" value="NITRILASE"/>
    <property type="match status" value="1"/>
</dbReference>
<accession>A0ABQ9C7A0</accession>
<comment type="catalytic activity">
    <reaction evidence="1">
        <text>3-cyano-L-alanine + 2 H2O = L-aspartate + NH4(+)</text>
        <dbReference type="Rhea" id="RHEA:11188"/>
        <dbReference type="ChEBI" id="CHEBI:15377"/>
        <dbReference type="ChEBI" id="CHEBI:28938"/>
        <dbReference type="ChEBI" id="CHEBI:29991"/>
        <dbReference type="ChEBI" id="CHEBI:77860"/>
        <dbReference type="EC" id="3.5.5.4"/>
    </reaction>
</comment>
<proteinExistence type="inferred from homology"/>
<feature type="domain" description="CN hydrolase" evidence="5">
    <location>
        <begin position="57"/>
        <end position="337"/>
    </location>
</feature>
<dbReference type="InterPro" id="IPR044149">
    <property type="entry name" value="Nitrilases_CHs"/>
</dbReference>
<dbReference type="SUPFAM" id="SSF56317">
    <property type="entry name" value="Carbon-nitrogen hydrolase"/>
    <property type="match status" value="1"/>
</dbReference>
<evidence type="ECO:0000313" key="6">
    <source>
        <dbReference type="EMBL" id="KAJ6395476.1"/>
    </source>
</evidence>
<comment type="caution">
    <text evidence="6">The sequence shown here is derived from an EMBL/GenBank/DDBJ whole genome shotgun (WGS) entry which is preliminary data.</text>
</comment>
<dbReference type="InterPro" id="IPR036526">
    <property type="entry name" value="C-N_Hydrolase_sf"/>
</dbReference>
<evidence type="ECO:0000256" key="3">
    <source>
        <dbReference type="ARBA" id="ARBA00039044"/>
    </source>
</evidence>
<name>A0ABQ9C7A0_9ROSI</name>
<comment type="similarity">
    <text evidence="2">Belongs to the carbon-nitrogen hydrolase superfamily. Nitrilase family.</text>
</comment>
<dbReference type="PROSITE" id="PS50263">
    <property type="entry name" value="CN_HYDROLASE"/>
    <property type="match status" value="1"/>
</dbReference>
<dbReference type="CDD" id="cd07564">
    <property type="entry name" value="nitrilases_CHs"/>
    <property type="match status" value="1"/>
</dbReference>
<evidence type="ECO:0000256" key="4">
    <source>
        <dbReference type="PROSITE-ProRule" id="PRU10139"/>
    </source>
</evidence>
<evidence type="ECO:0000313" key="7">
    <source>
        <dbReference type="Proteomes" id="UP001141253"/>
    </source>
</evidence>
<reference evidence="6" key="2">
    <citation type="journal article" date="2023" name="Int. J. Mol. Sci.">
        <title>De Novo Assembly and Annotation of 11 Diverse Shrub Willow (Salix) Genomes Reveals Novel Gene Organization in Sex-Linked Regions.</title>
        <authorList>
            <person name="Hyden B."/>
            <person name="Feng K."/>
            <person name="Yates T.B."/>
            <person name="Jawdy S."/>
            <person name="Cereghino C."/>
            <person name="Smart L.B."/>
            <person name="Muchero W."/>
        </authorList>
    </citation>
    <scope>NUCLEOTIDE SEQUENCE</scope>
    <source>
        <tissue evidence="6">Shoot tip</tissue>
    </source>
</reference>
<keyword evidence="7" id="KW-1185">Reference proteome</keyword>
<dbReference type="EMBL" id="JAPFFI010000004">
    <property type="protein sequence ID" value="KAJ6395476.1"/>
    <property type="molecule type" value="Genomic_DNA"/>
</dbReference>
<dbReference type="Gene3D" id="3.60.110.10">
    <property type="entry name" value="Carbon-nitrogen hydrolase"/>
    <property type="match status" value="1"/>
</dbReference>
<dbReference type="InterPro" id="IPR000132">
    <property type="entry name" value="Nitrilase/CN_hydratase_CS"/>
</dbReference>
<feature type="active site" description="Proton acceptor" evidence="4">
    <location>
        <position position="97"/>
    </location>
</feature>
<protein>
    <recommendedName>
        <fullName evidence="3">cyanoalanine nitrilase</fullName>
        <ecNumber evidence="3">3.5.5.4</ecNumber>
    </recommendedName>
</protein>
<dbReference type="Pfam" id="PF00795">
    <property type="entry name" value="CN_hydrolase"/>
    <property type="match status" value="1"/>
</dbReference>
<organism evidence="6 7">
    <name type="scientific">Salix suchowensis</name>
    <dbReference type="NCBI Taxonomy" id="1278906"/>
    <lineage>
        <taxon>Eukaryota</taxon>
        <taxon>Viridiplantae</taxon>
        <taxon>Streptophyta</taxon>
        <taxon>Embryophyta</taxon>
        <taxon>Tracheophyta</taxon>
        <taxon>Spermatophyta</taxon>
        <taxon>Magnoliopsida</taxon>
        <taxon>eudicotyledons</taxon>
        <taxon>Gunneridae</taxon>
        <taxon>Pentapetalae</taxon>
        <taxon>rosids</taxon>
        <taxon>fabids</taxon>
        <taxon>Malpighiales</taxon>
        <taxon>Salicaceae</taxon>
        <taxon>Saliceae</taxon>
        <taxon>Salix</taxon>
    </lineage>
</organism>
<dbReference type="EC" id="3.5.5.4" evidence="3"/>
<sequence>MQAPIPVSSPLQTTSTVTDQTAISTQTNNMALVPAPPSETPLFAEVDMCSDSSATTVRATVVQASTVFYDTPATLDKAERLLAEAAGYGSQLVVFPEAFIGGYPRGSSFGAIIGSRTAKGREDFRKYHASAIDVPGPEVDRLAAMAGKYKVYLVMGVIEREGYTLYCTVLFFDSQGHYMGKHRKIMPTAVERIVWGFGDGSTIPVFATPIGKIGAAICWENRMPLLRTAMYGKGIEIYCAPTADSRDTWQATMTHIALEGGCFVLSANQFCRRKDYPPPPEYVFLGAEEDLTPDSVVCAGGSVIISPLGTVVLKLELTDKNHVLMDLGEIARAKFDFDVVGHYSRPEVLSLTVRDHPTNAVTFTSASAKTEASHK</sequence>
<dbReference type="PROSITE" id="PS00920">
    <property type="entry name" value="NITRIL_CHT_1"/>
    <property type="match status" value="1"/>
</dbReference>